<dbReference type="InterPro" id="IPR056884">
    <property type="entry name" value="NPHP3-like_N"/>
</dbReference>
<dbReference type="PRINTS" id="PR00320">
    <property type="entry name" value="GPROTEINBRPT"/>
</dbReference>
<dbReference type="InterPro" id="IPR019775">
    <property type="entry name" value="WD40_repeat_CS"/>
</dbReference>
<dbReference type="InterPro" id="IPR036322">
    <property type="entry name" value="WD40_repeat_dom_sf"/>
</dbReference>
<organism evidence="7 8">
    <name type="scientific">Durusdinium trenchii</name>
    <dbReference type="NCBI Taxonomy" id="1381693"/>
    <lineage>
        <taxon>Eukaryota</taxon>
        <taxon>Sar</taxon>
        <taxon>Alveolata</taxon>
        <taxon>Dinophyceae</taxon>
        <taxon>Suessiales</taxon>
        <taxon>Symbiodiniaceae</taxon>
        <taxon>Durusdinium</taxon>
    </lineage>
</organism>
<feature type="domain" description="TIR" evidence="5">
    <location>
        <begin position="6"/>
        <end position="147"/>
    </location>
</feature>
<dbReference type="Proteomes" id="UP001642464">
    <property type="component" value="Unassembled WGS sequence"/>
</dbReference>
<dbReference type="SMART" id="SM00320">
    <property type="entry name" value="WD40"/>
    <property type="match status" value="9"/>
</dbReference>
<dbReference type="Pfam" id="PF13676">
    <property type="entry name" value="TIR_2"/>
    <property type="match status" value="1"/>
</dbReference>
<feature type="region of interest" description="Disordered" evidence="4">
    <location>
        <begin position="1109"/>
        <end position="1135"/>
    </location>
</feature>
<dbReference type="Pfam" id="PF24883">
    <property type="entry name" value="NPHP3_N"/>
    <property type="match status" value="1"/>
</dbReference>
<feature type="repeat" description="WD" evidence="3">
    <location>
        <begin position="1073"/>
        <end position="1114"/>
    </location>
</feature>
<feature type="repeat" description="WD" evidence="3">
    <location>
        <begin position="989"/>
        <end position="1020"/>
    </location>
</feature>
<protein>
    <submittedName>
        <fullName evidence="7">Uncharacterized WD repeat-containing protein alr3466</fullName>
    </submittedName>
</protein>
<gene>
    <name evidence="7" type="ORF">SCF082_LOCUS14435</name>
</gene>
<dbReference type="InterPro" id="IPR001680">
    <property type="entry name" value="WD40_rpt"/>
</dbReference>
<feature type="repeat" description="WD" evidence="3">
    <location>
        <begin position="778"/>
        <end position="819"/>
    </location>
</feature>
<feature type="repeat" description="WD" evidence="3">
    <location>
        <begin position="862"/>
        <end position="895"/>
    </location>
</feature>
<comment type="caution">
    <text evidence="7">The sequence shown here is derived from an EMBL/GenBank/DDBJ whole genome shotgun (WGS) entry which is preliminary data.</text>
</comment>
<feature type="repeat" description="WD" evidence="3">
    <location>
        <begin position="1031"/>
        <end position="1072"/>
    </location>
</feature>
<reference evidence="7 8" key="1">
    <citation type="submission" date="2024-02" db="EMBL/GenBank/DDBJ databases">
        <authorList>
            <person name="Chen Y."/>
            <person name="Shah S."/>
            <person name="Dougan E. K."/>
            <person name="Thang M."/>
            <person name="Chan C."/>
        </authorList>
    </citation>
    <scope>NUCLEOTIDE SEQUENCE [LARGE SCALE GENOMIC DNA]</scope>
</reference>
<dbReference type="PROSITE" id="PS50294">
    <property type="entry name" value="WD_REPEATS_REGION"/>
    <property type="match status" value="8"/>
</dbReference>
<dbReference type="InterPro" id="IPR015943">
    <property type="entry name" value="WD40/YVTN_repeat-like_dom_sf"/>
</dbReference>
<keyword evidence="8" id="KW-1185">Reference proteome</keyword>
<accession>A0ABP0JXP6</accession>
<evidence type="ECO:0000259" key="5">
    <source>
        <dbReference type="Pfam" id="PF13676"/>
    </source>
</evidence>
<keyword evidence="2" id="KW-0677">Repeat</keyword>
<dbReference type="SUPFAM" id="SSF50978">
    <property type="entry name" value="WD40 repeat-like"/>
    <property type="match status" value="1"/>
</dbReference>
<dbReference type="PANTHER" id="PTHR44129">
    <property type="entry name" value="WD REPEAT-CONTAINING PROTEIN POP1"/>
    <property type="match status" value="1"/>
</dbReference>
<sequence>MAGTAFLSHTWQADEQGRDTHARVGRVAAALKGKGWKVWFDADEEAGMRGDLAQWMAKGIEEADVVVVFGTKKYRDKVNSGDNSDNCRKEYIHAARIKPNALFPVVMEAALKDPKSWTGAFGMHLGLQMYCDFSTGRDDVDDLHKQLLKKLGSSSPNADEASKDAEVLPIVNYWPYKVARQKALQYVEGTREWAVDEANFWASKGPWASNRVLAFVGPAGYGKSVLMARLCMEGGMFRMTRDEASADKTLRFSLSRLLRPLRRSSGTASSNNSGALVVGAAHFFKHDDGRAARVRTALYSVANQLALRLPDFRAELEKLDRAALESADLVTLFVTAVGEPASRIKSPGQRVAVILDALDEADEADQDALLTIITAKWHAETPAWLGLIVSTRPEDPIKNSMDAFEPKVLALDDERNMDDLRRYLSTRVQPYLRDPGELAKAVDVLADAAQGLFLYAYFVEEKLAADFEPGTLELRNVASVFPSGIDGMYREYFLRLLKGPLAGDLDLYARFLGAMVAARAPLPLTVLQACVGLDDDAFEDLLMRAEQLIDVGPDTVRFLHKSMSDFLQDRSRVGRSLKRVKAADGHRELAKVAWARSGDDTDDDFASRHTVFHLCRAGRFEDAEDWLLDFGNLHGALRLGVDPSDLALDVAAEGLVAKAGERRQHVKDVARLLEMSALAVRRDADELASQIMGRLRDPSHPLRKSVDAQWSPSVEWLRPVSEDCLESARSALRKVLLGHEDGATAVAISADGKTLASGSSDKTVRVWDAVTGTERRVLRGHTNFVACVAISSDGCTVVSGSDDNTTRVWDAVSGSQIRVLEGHTDWVRCVAITQDGKTAISGSQDQSIRLWDLTTGAEQRILQDGHHAVTCVAVSEDGQVLASGSSDTTVRVWDVAAGVVKHWLSGHTDWVRGVALSSDGKTVVSGSLDGKVRVWDAQAGGRARHVLSNHHGPVTSVALARDGETLASASYDKTVRLWDLASGEQTQLLRDHVRQVNGVAILPDGSMLASCSDDNTVRLWVADPDAESRGVQGHTDLIMALALAPDTKTVVSGSRDKSVRIWDTGTGEELRVLQGHSAWVTDVAFSSDGTTITSTDFHGHKISWDAHSGARLAQQQQPVSSSSSSSSGTARPFAAEGPHLCRPAATGFTFDSAAHNLVQAGAVVACTVGPRVHVLRRCPP</sequence>
<dbReference type="SUPFAM" id="SSF52540">
    <property type="entry name" value="P-loop containing nucleoside triphosphate hydrolases"/>
    <property type="match status" value="1"/>
</dbReference>
<proteinExistence type="predicted"/>
<feature type="repeat" description="WD" evidence="3">
    <location>
        <begin position="736"/>
        <end position="777"/>
    </location>
</feature>
<dbReference type="InterPro" id="IPR050349">
    <property type="entry name" value="WD_LIS1/nudF_dynein_reg"/>
</dbReference>
<feature type="domain" description="Nephrocystin 3-like N-terminal" evidence="6">
    <location>
        <begin position="189"/>
        <end position="392"/>
    </location>
</feature>
<evidence type="ECO:0000256" key="4">
    <source>
        <dbReference type="SAM" id="MobiDB-lite"/>
    </source>
</evidence>
<dbReference type="PROSITE" id="PS00678">
    <property type="entry name" value="WD_REPEATS_1"/>
    <property type="match status" value="4"/>
</dbReference>
<dbReference type="Pfam" id="PF00400">
    <property type="entry name" value="WD40"/>
    <property type="match status" value="9"/>
</dbReference>
<feature type="repeat" description="WD" evidence="3">
    <location>
        <begin position="947"/>
        <end position="988"/>
    </location>
</feature>
<dbReference type="SUPFAM" id="SSF82171">
    <property type="entry name" value="DPP6 N-terminal domain-like"/>
    <property type="match status" value="1"/>
</dbReference>
<dbReference type="InterPro" id="IPR020472">
    <property type="entry name" value="WD40_PAC1"/>
</dbReference>
<dbReference type="InterPro" id="IPR027417">
    <property type="entry name" value="P-loop_NTPase"/>
</dbReference>
<dbReference type="Gene3D" id="2.130.10.10">
    <property type="entry name" value="YVTN repeat-like/Quinoprotein amine dehydrogenase"/>
    <property type="match status" value="3"/>
</dbReference>
<dbReference type="SUPFAM" id="SSF52200">
    <property type="entry name" value="Toll/Interleukin receptor TIR domain"/>
    <property type="match status" value="1"/>
</dbReference>
<dbReference type="PROSITE" id="PS50082">
    <property type="entry name" value="WD_REPEATS_2"/>
    <property type="match status" value="9"/>
</dbReference>
<evidence type="ECO:0000256" key="1">
    <source>
        <dbReference type="ARBA" id="ARBA00022574"/>
    </source>
</evidence>
<dbReference type="InterPro" id="IPR035897">
    <property type="entry name" value="Toll_tir_struct_dom_sf"/>
</dbReference>
<keyword evidence="1 3" id="KW-0853">WD repeat</keyword>
<dbReference type="EMBL" id="CAXAMM010009055">
    <property type="protein sequence ID" value="CAK9019244.1"/>
    <property type="molecule type" value="Genomic_DNA"/>
</dbReference>
<evidence type="ECO:0000259" key="6">
    <source>
        <dbReference type="Pfam" id="PF24883"/>
    </source>
</evidence>
<evidence type="ECO:0000313" key="8">
    <source>
        <dbReference type="Proteomes" id="UP001642464"/>
    </source>
</evidence>
<dbReference type="InterPro" id="IPR000157">
    <property type="entry name" value="TIR_dom"/>
</dbReference>
<dbReference type="Gene3D" id="3.40.50.10140">
    <property type="entry name" value="Toll/interleukin-1 receptor homology (TIR) domain"/>
    <property type="match status" value="1"/>
</dbReference>
<dbReference type="CDD" id="cd00200">
    <property type="entry name" value="WD40"/>
    <property type="match status" value="1"/>
</dbReference>
<feature type="repeat" description="WD" evidence="3">
    <location>
        <begin position="904"/>
        <end position="945"/>
    </location>
</feature>
<feature type="repeat" description="WD" evidence="3">
    <location>
        <begin position="820"/>
        <end position="861"/>
    </location>
</feature>
<evidence type="ECO:0000256" key="2">
    <source>
        <dbReference type="ARBA" id="ARBA00022737"/>
    </source>
</evidence>
<evidence type="ECO:0000256" key="3">
    <source>
        <dbReference type="PROSITE-ProRule" id="PRU00221"/>
    </source>
</evidence>
<name>A0ABP0JXP6_9DINO</name>
<evidence type="ECO:0000313" key="7">
    <source>
        <dbReference type="EMBL" id="CAK9019244.1"/>
    </source>
</evidence>